<accession>A0A5B0LSZ2</accession>
<proteinExistence type="predicted"/>
<keyword evidence="2" id="KW-1185">Reference proteome</keyword>
<organism evidence="1 2">
    <name type="scientific">Puccinia graminis f. sp. tritici</name>
    <dbReference type="NCBI Taxonomy" id="56615"/>
    <lineage>
        <taxon>Eukaryota</taxon>
        <taxon>Fungi</taxon>
        <taxon>Dikarya</taxon>
        <taxon>Basidiomycota</taxon>
        <taxon>Pucciniomycotina</taxon>
        <taxon>Pucciniomycetes</taxon>
        <taxon>Pucciniales</taxon>
        <taxon>Pucciniaceae</taxon>
        <taxon>Puccinia</taxon>
    </lineage>
</organism>
<dbReference type="AlphaFoldDB" id="A0A5B0LSZ2"/>
<dbReference type="EMBL" id="VSWC01000184">
    <property type="protein sequence ID" value="KAA1067571.1"/>
    <property type="molecule type" value="Genomic_DNA"/>
</dbReference>
<name>A0A5B0LSZ2_PUCGR</name>
<sequence>MILTKSLISWRVFDRDADAYKYGVDLRLEATDTSKLQVFDRNANTYKYGVDLRLGHGIE</sequence>
<comment type="caution">
    <text evidence="1">The sequence shown here is derived from an EMBL/GenBank/DDBJ whole genome shotgun (WGS) entry which is preliminary data.</text>
</comment>
<gene>
    <name evidence="1" type="ORF">PGT21_009913</name>
</gene>
<evidence type="ECO:0000313" key="1">
    <source>
        <dbReference type="EMBL" id="KAA1067571.1"/>
    </source>
</evidence>
<dbReference type="Proteomes" id="UP000324748">
    <property type="component" value="Unassembled WGS sequence"/>
</dbReference>
<protein>
    <submittedName>
        <fullName evidence="1">Uncharacterized protein</fullName>
    </submittedName>
</protein>
<reference evidence="1 2" key="1">
    <citation type="submission" date="2019-05" db="EMBL/GenBank/DDBJ databases">
        <title>Emergence of the Ug99 lineage of the wheat stem rust pathogen through somatic hybridization.</title>
        <authorList>
            <person name="Li F."/>
            <person name="Upadhyaya N.M."/>
            <person name="Sperschneider J."/>
            <person name="Matny O."/>
            <person name="Nguyen-Phuc H."/>
            <person name="Mago R."/>
            <person name="Raley C."/>
            <person name="Miller M.E."/>
            <person name="Silverstein K.A.T."/>
            <person name="Henningsen E."/>
            <person name="Hirsch C.D."/>
            <person name="Visser B."/>
            <person name="Pretorius Z.A."/>
            <person name="Steffenson B.J."/>
            <person name="Schwessinger B."/>
            <person name="Dodds P.N."/>
            <person name="Figueroa M."/>
        </authorList>
    </citation>
    <scope>NUCLEOTIDE SEQUENCE [LARGE SCALE GENOMIC DNA]</scope>
    <source>
        <strain evidence="1">21-0</strain>
    </source>
</reference>
<evidence type="ECO:0000313" key="2">
    <source>
        <dbReference type="Proteomes" id="UP000324748"/>
    </source>
</evidence>